<feature type="compositionally biased region" description="Basic and acidic residues" evidence="5">
    <location>
        <begin position="645"/>
        <end position="656"/>
    </location>
</feature>
<evidence type="ECO:0000256" key="2">
    <source>
        <dbReference type="ARBA" id="ARBA00022771"/>
    </source>
</evidence>
<dbReference type="InterPro" id="IPR018957">
    <property type="entry name" value="Znf_C3HC4_RING-type"/>
</dbReference>
<feature type="domain" description="B box-type" evidence="7">
    <location>
        <begin position="92"/>
        <end position="143"/>
    </location>
</feature>
<dbReference type="InterPro" id="IPR047153">
    <property type="entry name" value="TRIM45/56/19-like"/>
</dbReference>
<dbReference type="Pfam" id="PF00097">
    <property type="entry name" value="zf-C3HC4"/>
    <property type="match status" value="1"/>
</dbReference>
<dbReference type="InterPro" id="IPR011044">
    <property type="entry name" value="Quino_amine_DH_bsu"/>
</dbReference>
<sequence>MSVMESNVFECFICKKQLDLPRDFPCQHTFCALCIRNLIEKTDHTEFLKLECPVCFDGFSLSSANLSLQELVELFPINQLIEELNCTANSNEARKSCGPCRSVNEEKIAQYHCRDCRESLCEMCYTYMHRRIPGQESHRITSINIYFESGPVDVKEFCHAHPQKWVEIYCHDHELPCCTSCIDSDHKYCLHVETLDQAFKAKENGIKPSVLKKLIGNMREKANEALQTLEKQENSNVYTNINDEVSSFVTTFMDKLATIRKHFDLLLKRAYEGDEGEINLCKIQNMQIKGFLQLLHEAQQIIQGLERVGSKRQGILTKLKLKQLLRLCFQKMQKCSEKKTDRDLTINPTISEFDQIESIAEIQENVLDSLLTAGVKEQLHLLKMYLNFDLEGVTARYSNLVPKKLAEFTYNQNKDKSDDSSDDNFKEAYFNDGVIMSSGKILLIDSYQEALFAVDQDGKFTILHDFSSRAYRSSPWAICMDDSEQMIAVTVSYRNMVYLFQLSPLFELIKTIEGHYEWLQFFGENLIGVAQNEIVMFNKDGDRLRTFYRLKQNPVCVAVSSDCQRLYIPIHDYDTCKIMCLGLDGQVIYRRQIPLEFKDRSVRLHGMDLDCYGNLYVCEAGGEVLQLSNDGSQVRPWLRAEGLKKAKETANSKDSDSESEEDEESHQKSISFDKSGKKFLLCTQTNTVELYELN</sequence>
<dbReference type="CDD" id="cd16449">
    <property type="entry name" value="RING-HC"/>
    <property type="match status" value="1"/>
</dbReference>
<dbReference type="CDD" id="cd19756">
    <property type="entry name" value="Bbox2"/>
    <property type="match status" value="1"/>
</dbReference>
<dbReference type="InterPro" id="IPR000315">
    <property type="entry name" value="Znf_B-box"/>
</dbReference>
<dbReference type="RefSeq" id="XP_022316699.1">
    <property type="nucleotide sequence ID" value="XM_022460991.1"/>
</dbReference>
<dbReference type="PANTHER" id="PTHR25462:SF296">
    <property type="entry name" value="MEIOTIC P26, ISOFORM F"/>
    <property type="match status" value="1"/>
</dbReference>
<dbReference type="GeneID" id="111120266"/>
<dbReference type="SMART" id="SM00184">
    <property type="entry name" value="RING"/>
    <property type="match status" value="1"/>
</dbReference>
<dbReference type="SUPFAM" id="SSF50969">
    <property type="entry name" value="YVTN repeat-like/Quinoprotein amine dehydrogenase"/>
    <property type="match status" value="1"/>
</dbReference>
<keyword evidence="2 4" id="KW-0863">Zinc-finger</keyword>
<reference evidence="9" key="1">
    <citation type="submission" date="2025-08" db="UniProtKB">
        <authorList>
            <consortium name="RefSeq"/>
        </authorList>
    </citation>
    <scope>IDENTIFICATION</scope>
    <source>
        <tissue evidence="9">Whole sample</tissue>
    </source>
</reference>
<dbReference type="GO" id="GO:0008270">
    <property type="term" value="F:zinc ion binding"/>
    <property type="evidence" value="ECO:0007669"/>
    <property type="project" value="UniProtKB-KW"/>
</dbReference>
<dbReference type="SUPFAM" id="SSF57850">
    <property type="entry name" value="RING/U-box"/>
    <property type="match status" value="1"/>
</dbReference>
<dbReference type="Proteomes" id="UP000694844">
    <property type="component" value="Chromosome 2"/>
</dbReference>
<dbReference type="Gene3D" id="3.30.160.60">
    <property type="entry name" value="Classic Zinc Finger"/>
    <property type="match status" value="1"/>
</dbReference>
<dbReference type="InterPro" id="IPR001841">
    <property type="entry name" value="Znf_RING"/>
</dbReference>
<protein>
    <submittedName>
        <fullName evidence="9">Uncharacterized protein LOC111120266</fullName>
    </submittedName>
</protein>
<dbReference type="CDD" id="cd19809">
    <property type="entry name" value="Bbox1_TRIM45_C-X"/>
    <property type="match status" value="1"/>
</dbReference>
<dbReference type="Gene3D" id="3.30.40.10">
    <property type="entry name" value="Zinc/RING finger domain, C3HC4 (zinc finger)"/>
    <property type="match status" value="1"/>
</dbReference>
<keyword evidence="3" id="KW-0862">Zinc</keyword>
<accession>A0A8B8CND0</accession>
<keyword evidence="1" id="KW-0479">Metal-binding</keyword>
<dbReference type="PROSITE" id="PS50119">
    <property type="entry name" value="ZF_BBOX"/>
    <property type="match status" value="1"/>
</dbReference>
<proteinExistence type="predicted"/>
<dbReference type="AlphaFoldDB" id="A0A8B8CND0"/>
<dbReference type="InterPro" id="IPR013083">
    <property type="entry name" value="Znf_RING/FYVE/PHD"/>
</dbReference>
<evidence type="ECO:0000313" key="9">
    <source>
        <dbReference type="RefSeq" id="XP_022316699.1"/>
    </source>
</evidence>
<dbReference type="PROSITE" id="PS50089">
    <property type="entry name" value="ZF_RING_2"/>
    <property type="match status" value="1"/>
</dbReference>
<feature type="region of interest" description="Disordered" evidence="5">
    <location>
        <begin position="645"/>
        <end position="672"/>
    </location>
</feature>
<dbReference type="OrthoDB" id="10066958at2759"/>
<organism evidence="8 9">
    <name type="scientific">Crassostrea virginica</name>
    <name type="common">Eastern oyster</name>
    <dbReference type="NCBI Taxonomy" id="6565"/>
    <lineage>
        <taxon>Eukaryota</taxon>
        <taxon>Metazoa</taxon>
        <taxon>Spiralia</taxon>
        <taxon>Lophotrochozoa</taxon>
        <taxon>Mollusca</taxon>
        <taxon>Bivalvia</taxon>
        <taxon>Autobranchia</taxon>
        <taxon>Pteriomorphia</taxon>
        <taxon>Ostreida</taxon>
        <taxon>Ostreoidea</taxon>
        <taxon>Ostreidae</taxon>
        <taxon>Crassostrea</taxon>
    </lineage>
</organism>
<evidence type="ECO:0000259" key="6">
    <source>
        <dbReference type="PROSITE" id="PS50089"/>
    </source>
</evidence>
<evidence type="ECO:0000259" key="7">
    <source>
        <dbReference type="PROSITE" id="PS50119"/>
    </source>
</evidence>
<evidence type="ECO:0000256" key="3">
    <source>
        <dbReference type="ARBA" id="ARBA00022833"/>
    </source>
</evidence>
<keyword evidence="8" id="KW-1185">Reference proteome</keyword>
<evidence type="ECO:0000256" key="5">
    <source>
        <dbReference type="SAM" id="MobiDB-lite"/>
    </source>
</evidence>
<feature type="domain" description="RING-type" evidence="6">
    <location>
        <begin position="11"/>
        <end position="55"/>
    </location>
</feature>
<dbReference type="InterPro" id="IPR017907">
    <property type="entry name" value="Znf_RING_CS"/>
</dbReference>
<evidence type="ECO:0000256" key="1">
    <source>
        <dbReference type="ARBA" id="ARBA00022723"/>
    </source>
</evidence>
<dbReference type="Gene3D" id="2.120.10.30">
    <property type="entry name" value="TolB, C-terminal domain"/>
    <property type="match status" value="1"/>
</dbReference>
<dbReference type="PANTHER" id="PTHR25462">
    <property type="entry name" value="BONUS, ISOFORM C-RELATED"/>
    <property type="match status" value="1"/>
</dbReference>
<gene>
    <name evidence="9" type="primary">LOC111120266</name>
</gene>
<name>A0A8B8CND0_CRAVI</name>
<evidence type="ECO:0000313" key="8">
    <source>
        <dbReference type="Proteomes" id="UP000694844"/>
    </source>
</evidence>
<evidence type="ECO:0000256" key="4">
    <source>
        <dbReference type="PROSITE-ProRule" id="PRU00024"/>
    </source>
</evidence>
<dbReference type="KEGG" id="cvn:111120266"/>
<dbReference type="PROSITE" id="PS00518">
    <property type="entry name" value="ZF_RING_1"/>
    <property type="match status" value="1"/>
</dbReference>
<dbReference type="InterPro" id="IPR011042">
    <property type="entry name" value="6-blade_b-propeller_TolB-like"/>
</dbReference>